<proteinExistence type="predicted"/>
<comment type="caution">
    <text evidence="16">The sequence shown here is derived from an EMBL/GenBank/DDBJ whole genome shotgun (WGS) entry which is preliminary data.</text>
</comment>
<feature type="transmembrane region" description="Helical" evidence="14">
    <location>
        <begin position="284"/>
        <end position="303"/>
    </location>
</feature>
<dbReference type="PANTHER" id="PTHR34220:SF7">
    <property type="entry name" value="SENSOR HISTIDINE KINASE YPDA"/>
    <property type="match status" value="1"/>
</dbReference>
<evidence type="ECO:0000256" key="11">
    <source>
        <dbReference type="ARBA" id="ARBA00023136"/>
    </source>
</evidence>
<feature type="transmembrane region" description="Helical" evidence="14">
    <location>
        <begin position="7"/>
        <end position="29"/>
    </location>
</feature>
<sequence>MRKSIQFIITASFSLFSVIVISLLGLLLYDKFSTTEEQSAIVSTQQIVEQVSYNLEDYVRGMTEVFKVIDGTIKNSEAIDQDTFLSELDTIMRTREDIISLSLFTDSGELLTNHPMQEIRSTIKLTEQNWFKSAVETPNHLSFSLPHIQNIYRGSYRWVVSMSKGITLMHNGVQTNAVLLVDVNFKKIDELCQRVSLGKKGYVYIIDDSAGNIVYHPQQQLIYIGLKYENVEPALKYAYGNYIDDSTGEDRLITIKTVNNIGWKVVGVSYMDEVMTSKQEVNDYMLRVLLIVLLLVVVISAIMSARISRPIKQLEKAMKTVERGDFNTGVEVRGALEVERLSQRYNLMMAKIKALMNQIVLEQEAKRKYELEALQAQINPHFLYNTLNSVVRMVGMSKNEDIIKTITSLSKLFRISLNKGQTIVTVAEELEHARHYLTIQQIRFKNKFNFTIEADEEVLACTTIKLILQPIIENAIIHGIERMVDEGCIEVRAEAVNNRVRFTIRDNGLGMSPQKLAEIIAGTFRRGSGIAGAVEASGAVGAAGVAGVAEGAGTAGISADGKGAGTAGISADGKDSGGMDRTNSTERGNAAPGRDSVSYSGSGVGVHNVQERIRIYFGEEYGLTYESEQEEGTTVTIEIPRMPAAAQGANALNLPQAGEGEGEVR</sequence>
<evidence type="ECO:0000313" key="17">
    <source>
        <dbReference type="Proteomes" id="UP000812277"/>
    </source>
</evidence>
<dbReference type="InterPro" id="IPR036890">
    <property type="entry name" value="HATPase_C_sf"/>
</dbReference>
<keyword evidence="12" id="KW-0175">Coiled coil</keyword>
<accession>A0ABS7D8S6</accession>
<evidence type="ECO:0000256" key="14">
    <source>
        <dbReference type="SAM" id="Phobius"/>
    </source>
</evidence>
<keyword evidence="7 14" id="KW-0812">Transmembrane</keyword>
<keyword evidence="10" id="KW-0902">Two-component regulatory system</keyword>
<evidence type="ECO:0000256" key="3">
    <source>
        <dbReference type="ARBA" id="ARBA00012438"/>
    </source>
</evidence>
<name>A0ABS7D8S6_9BACL</name>
<dbReference type="SUPFAM" id="SSF158472">
    <property type="entry name" value="HAMP domain-like"/>
    <property type="match status" value="1"/>
</dbReference>
<dbReference type="InterPro" id="IPR033479">
    <property type="entry name" value="dCache_1"/>
</dbReference>
<dbReference type="InterPro" id="IPR004358">
    <property type="entry name" value="Sig_transdc_His_kin-like_C"/>
</dbReference>
<dbReference type="Pfam" id="PF06580">
    <property type="entry name" value="His_kinase"/>
    <property type="match status" value="1"/>
</dbReference>
<dbReference type="GO" id="GO:0016301">
    <property type="term" value="F:kinase activity"/>
    <property type="evidence" value="ECO:0007669"/>
    <property type="project" value="UniProtKB-KW"/>
</dbReference>
<evidence type="ECO:0000256" key="12">
    <source>
        <dbReference type="SAM" id="Coils"/>
    </source>
</evidence>
<protein>
    <recommendedName>
        <fullName evidence="3">histidine kinase</fullName>
        <ecNumber evidence="3">2.7.13.3</ecNumber>
    </recommendedName>
</protein>
<comment type="subcellular location">
    <subcellularLocation>
        <location evidence="2">Cell membrane</location>
        <topology evidence="2">Multi-pass membrane protein</topology>
    </subcellularLocation>
</comment>
<keyword evidence="6" id="KW-0808">Transferase</keyword>
<comment type="catalytic activity">
    <reaction evidence="1">
        <text>ATP + protein L-histidine = ADP + protein N-phospho-L-histidine.</text>
        <dbReference type="EC" id="2.7.13.3"/>
    </reaction>
</comment>
<dbReference type="SUPFAM" id="SSF55874">
    <property type="entry name" value="ATPase domain of HSP90 chaperone/DNA topoisomerase II/histidine kinase"/>
    <property type="match status" value="2"/>
</dbReference>
<dbReference type="InterPro" id="IPR050640">
    <property type="entry name" value="Bact_2-comp_sensor_kinase"/>
</dbReference>
<keyword evidence="8 16" id="KW-0418">Kinase</keyword>
<dbReference type="InterPro" id="IPR010559">
    <property type="entry name" value="Sig_transdc_His_kin_internal"/>
</dbReference>
<keyword evidence="17" id="KW-1185">Reference proteome</keyword>
<evidence type="ECO:0000259" key="15">
    <source>
        <dbReference type="PROSITE" id="PS50885"/>
    </source>
</evidence>
<dbReference type="Pfam" id="PF02743">
    <property type="entry name" value="dCache_1"/>
    <property type="match status" value="1"/>
</dbReference>
<feature type="region of interest" description="Disordered" evidence="13">
    <location>
        <begin position="557"/>
        <end position="603"/>
    </location>
</feature>
<dbReference type="SMART" id="SM00387">
    <property type="entry name" value="HATPase_c"/>
    <property type="match status" value="1"/>
</dbReference>
<keyword evidence="5" id="KW-0597">Phosphoprotein</keyword>
<dbReference type="SMART" id="SM00304">
    <property type="entry name" value="HAMP"/>
    <property type="match status" value="1"/>
</dbReference>
<evidence type="ECO:0000256" key="2">
    <source>
        <dbReference type="ARBA" id="ARBA00004651"/>
    </source>
</evidence>
<feature type="coiled-coil region" evidence="12">
    <location>
        <begin position="338"/>
        <end position="372"/>
    </location>
</feature>
<evidence type="ECO:0000313" key="16">
    <source>
        <dbReference type="EMBL" id="MBW7475986.1"/>
    </source>
</evidence>
<dbReference type="Pfam" id="PF00672">
    <property type="entry name" value="HAMP"/>
    <property type="match status" value="1"/>
</dbReference>
<dbReference type="CDD" id="cd12912">
    <property type="entry name" value="PDC2_MCP_like"/>
    <property type="match status" value="1"/>
</dbReference>
<evidence type="ECO:0000256" key="10">
    <source>
        <dbReference type="ARBA" id="ARBA00023012"/>
    </source>
</evidence>
<gene>
    <name evidence="16" type="ORF">K0T92_14665</name>
</gene>
<evidence type="ECO:0000256" key="9">
    <source>
        <dbReference type="ARBA" id="ARBA00022989"/>
    </source>
</evidence>
<evidence type="ECO:0000256" key="4">
    <source>
        <dbReference type="ARBA" id="ARBA00022475"/>
    </source>
</evidence>
<evidence type="ECO:0000256" key="7">
    <source>
        <dbReference type="ARBA" id="ARBA00022692"/>
    </source>
</evidence>
<dbReference type="InterPro" id="IPR003660">
    <property type="entry name" value="HAMP_dom"/>
</dbReference>
<evidence type="ECO:0000256" key="1">
    <source>
        <dbReference type="ARBA" id="ARBA00000085"/>
    </source>
</evidence>
<dbReference type="Gene3D" id="3.30.450.20">
    <property type="entry name" value="PAS domain"/>
    <property type="match status" value="1"/>
</dbReference>
<keyword evidence="4" id="KW-1003">Cell membrane</keyword>
<keyword evidence="11 14" id="KW-0472">Membrane</keyword>
<dbReference type="Gene3D" id="3.30.565.10">
    <property type="entry name" value="Histidine kinase-like ATPase, C-terminal domain"/>
    <property type="match status" value="1"/>
</dbReference>
<dbReference type="PROSITE" id="PS50885">
    <property type="entry name" value="HAMP"/>
    <property type="match status" value="1"/>
</dbReference>
<keyword evidence="9 14" id="KW-1133">Transmembrane helix</keyword>
<dbReference type="InterPro" id="IPR003594">
    <property type="entry name" value="HATPase_dom"/>
</dbReference>
<reference evidence="16 17" key="1">
    <citation type="submission" date="2021-07" db="EMBL/GenBank/DDBJ databases">
        <title>Paenibacillus radiodurans sp. nov., isolated from the southeastern edge of Tengger Desert.</title>
        <authorList>
            <person name="Zhang G."/>
        </authorList>
    </citation>
    <scope>NUCLEOTIDE SEQUENCE [LARGE SCALE GENOMIC DNA]</scope>
    <source>
        <strain evidence="16 17">DT7-4</strain>
    </source>
</reference>
<evidence type="ECO:0000256" key="5">
    <source>
        <dbReference type="ARBA" id="ARBA00022553"/>
    </source>
</evidence>
<evidence type="ECO:0000256" key="6">
    <source>
        <dbReference type="ARBA" id="ARBA00022679"/>
    </source>
</evidence>
<dbReference type="CDD" id="cd06225">
    <property type="entry name" value="HAMP"/>
    <property type="match status" value="1"/>
</dbReference>
<feature type="domain" description="HAMP" evidence="15">
    <location>
        <begin position="305"/>
        <end position="357"/>
    </location>
</feature>
<dbReference type="PRINTS" id="PR00344">
    <property type="entry name" value="BCTRLSENSOR"/>
</dbReference>
<dbReference type="Proteomes" id="UP000812277">
    <property type="component" value="Unassembled WGS sequence"/>
</dbReference>
<dbReference type="EC" id="2.7.13.3" evidence="3"/>
<dbReference type="Pfam" id="PF02518">
    <property type="entry name" value="HATPase_c"/>
    <property type="match status" value="1"/>
</dbReference>
<dbReference type="Gene3D" id="6.10.340.10">
    <property type="match status" value="1"/>
</dbReference>
<dbReference type="EMBL" id="JAHZIJ010000010">
    <property type="protein sequence ID" value="MBW7475986.1"/>
    <property type="molecule type" value="Genomic_DNA"/>
</dbReference>
<evidence type="ECO:0000256" key="13">
    <source>
        <dbReference type="SAM" id="MobiDB-lite"/>
    </source>
</evidence>
<evidence type="ECO:0000256" key="8">
    <source>
        <dbReference type="ARBA" id="ARBA00022777"/>
    </source>
</evidence>
<organism evidence="16 17">
    <name type="scientific">Paenibacillus oenotherae</name>
    <dbReference type="NCBI Taxonomy" id="1435645"/>
    <lineage>
        <taxon>Bacteria</taxon>
        <taxon>Bacillati</taxon>
        <taxon>Bacillota</taxon>
        <taxon>Bacilli</taxon>
        <taxon>Bacillales</taxon>
        <taxon>Paenibacillaceae</taxon>
        <taxon>Paenibacillus</taxon>
    </lineage>
</organism>
<dbReference type="PANTHER" id="PTHR34220">
    <property type="entry name" value="SENSOR HISTIDINE KINASE YPDA"/>
    <property type="match status" value="1"/>
</dbReference>
<dbReference type="RefSeq" id="WP_219873233.1">
    <property type="nucleotide sequence ID" value="NZ_JAHZIJ010000010.1"/>
</dbReference>